<name>A0A0F8YBV3_9ZZZZ</name>
<dbReference type="PROSITE" id="PS00092">
    <property type="entry name" value="N6_MTASE"/>
    <property type="match status" value="1"/>
</dbReference>
<dbReference type="Gene3D" id="3.40.50.150">
    <property type="entry name" value="Vaccinia Virus protein VP39"/>
    <property type="match status" value="1"/>
</dbReference>
<evidence type="ECO:0000259" key="1">
    <source>
        <dbReference type="Pfam" id="PF01170"/>
    </source>
</evidence>
<feature type="non-terminal residue" evidence="2">
    <location>
        <position position="137"/>
    </location>
</feature>
<accession>A0A0F8YBV3</accession>
<feature type="domain" description="Ribosomal RNA large subunit methyltransferase K/L-like methyltransferase" evidence="1">
    <location>
        <begin position="74"/>
        <end position="136"/>
    </location>
</feature>
<dbReference type="InterPro" id="IPR002052">
    <property type="entry name" value="DNA_methylase_N6_adenine_CS"/>
</dbReference>
<dbReference type="InterPro" id="IPR000241">
    <property type="entry name" value="RlmKL-like_Mtase"/>
</dbReference>
<evidence type="ECO:0000313" key="2">
    <source>
        <dbReference type="EMBL" id="KKK71165.1"/>
    </source>
</evidence>
<dbReference type="GO" id="GO:0008168">
    <property type="term" value="F:methyltransferase activity"/>
    <property type="evidence" value="ECO:0007669"/>
    <property type="project" value="InterPro"/>
</dbReference>
<dbReference type="EMBL" id="LAZR01057855">
    <property type="protein sequence ID" value="KKK71165.1"/>
    <property type="molecule type" value="Genomic_DNA"/>
</dbReference>
<sequence>MNKPPRQRTMKVKELNDLGLVTGLITLGYKPKSRRLQGKKVIFVFETDKEFEKQCNDYFNRGMWVDALDLGFHTIGIDLKYWMGRGTRMNLYDFEEKISFSSMPWNIISLTTSQNLPIRKNSIDLIVTDPPYGISTS</sequence>
<gene>
    <name evidence="2" type="ORF">LCGC14_2916650</name>
</gene>
<comment type="caution">
    <text evidence="2">The sequence shown here is derived from an EMBL/GenBank/DDBJ whole genome shotgun (WGS) entry which is preliminary data.</text>
</comment>
<dbReference type="Pfam" id="PF01170">
    <property type="entry name" value="UPF0020"/>
    <property type="match status" value="1"/>
</dbReference>
<dbReference type="GO" id="GO:0032259">
    <property type="term" value="P:methylation"/>
    <property type="evidence" value="ECO:0007669"/>
    <property type="project" value="InterPro"/>
</dbReference>
<dbReference type="GO" id="GO:0003676">
    <property type="term" value="F:nucleic acid binding"/>
    <property type="evidence" value="ECO:0007669"/>
    <property type="project" value="InterPro"/>
</dbReference>
<proteinExistence type="predicted"/>
<reference evidence="2" key="1">
    <citation type="journal article" date="2015" name="Nature">
        <title>Complex archaea that bridge the gap between prokaryotes and eukaryotes.</title>
        <authorList>
            <person name="Spang A."/>
            <person name="Saw J.H."/>
            <person name="Jorgensen S.L."/>
            <person name="Zaremba-Niedzwiedzka K."/>
            <person name="Martijn J."/>
            <person name="Lind A.E."/>
            <person name="van Eijk R."/>
            <person name="Schleper C."/>
            <person name="Guy L."/>
            <person name="Ettema T.J."/>
        </authorList>
    </citation>
    <scope>NUCLEOTIDE SEQUENCE</scope>
</reference>
<dbReference type="InterPro" id="IPR029063">
    <property type="entry name" value="SAM-dependent_MTases_sf"/>
</dbReference>
<protein>
    <recommendedName>
        <fullName evidence="1">Ribosomal RNA large subunit methyltransferase K/L-like methyltransferase domain-containing protein</fullName>
    </recommendedName>
</protein>
<organism evidence="2">
    <name type="scientific">marine sediment metagenome</name>
    <dbReference type="NCBI Taxonomy" id="412755"/>
    <lineage>
        <taxon>unclassified sequences</taxon>
        <taxon>metagenomes</taxon>
        <taxon>ecological metagenomes</taxon>
    </lineage>
</organism>
<dbReference type="SUPFAM" id="SSF53335">
    <property type="entry name" value="S-adenosyl-L-methionine-dependent methyltransferases"/>
    <property type="match status" value="1"/>
</dbReference>
<dbReference type="AlphaFoldDB" id="A0A0F8YBV3"/>